<keyword evidence="7 16" id="KW-0479">Metal-binding</keyword>
<dbReference type="GO" id="GO:0004497">
    <property type="term" value="F:monooxygenase activity"/>
    <property type="evidence" value="ECO:0007669"/>
    <property type="project" value="UniProtKB-KW"/>
</dbReference>
<evidence type="ECO:0000256" key="10">
    <source>
        <dbReference type="ARBA" id="ARBA00023004"/>
    </source>
</evidence>
<sequence>MGYLILASLALLAYYIISSIRSWYRLRHFKGPFLASFSYLWMARTAMSGRAYQIHHDNFQKYGTPLVRIGPDVLITDSAEMVRRMNAARSPYRRDGWYDAFRTNPYVCPMVSSTDEEYHSQLKTKTAAGYSGKEVPSMESDLASQVANFKQYIMTKYLSTDAETKPLDFGKAVTFYTLDVITRIGLGKEWGFLASDSDVDSFIGSYNKASPFMMLCCDVPWARKIFTNNFMLELAGPKEHDKIGFGKMMGVTKKIVERRFRPDVEQQNDILGSFMRHGLDKEQCDAEMPVIVLAGSDTTAGIMKTTMLYLMTTPLVYQRLQAEIDGAIKSGKVSSPITQAEARRLSYLQAVIYEGMRMQPPSQILLTKVTPPEGDTVLGYHIPGGTGIGWSLLSILQNKEVFGDDAYLFRPDRWLEVNAEKRQEMERHVELVFGYGRFLCSGKLVALLHLQKVYFELLREFDFQLINPKSPWKVSQYNGFIIRDMWVRITARQTGEKN</sequence>
<dbReference type="Pfam" id="PF00067">
    <property type="entry name" value="p450"/>
    <property type="match status" value="1"/>
</dbReference>
<dbReference type="FunFam" id="1.10.630.10:FF:000076">
    <property type="entry name" value="Cytochrome P450 monooxygenase"/>
    <property type="match status" value="1"/>
</dbReference>
<gene>
    <name evidence="17" type="ORF">B0T16DRAFT_430400</name>
</gene>
<dbReference type="Proteomes" id="UP001174936">
    <property type="component" value="Unassembled WGS sequence"/>
</dbReference>
<evidence type="ECO:0000256" key="16">
    <source>
        <dbReference type="PIRSR" id="PIRSR602401-1"/>
    </source>
</evidence>
<dbReference type="PRINTS" id="PR00385">
    <property type="entry name" value="P450"/>
</dbReference>
<dbReference type="GO" id="GO:0016705">
    <property type="term" value="F:oxidoreductase activity, acting on paired donors, with incorporation or reduction of molecular oxygen"/>
    <property type="evidence" value="ECO:0007669"/>
    <property type="project" value="InterPro"/>
</dbReference>
<dbReference type="GO" id="GO:0020037">
    <property type="term" value="F:heme binding"/>
    <property type="evidence" value="ECO:0007669"/>
    <property type="project" value="InterPro"/>
</dbReference>
<evidence type="ECO:0000256" key="11">
    <source>
        <dbReference type="ARBA" id="ARBA00023026"/>
    </source>
</evidence>
<evidence type="ECO:0000256" key="2">
    <source>
        <dbReference type="ARBA" id="ARBA00004167"/>
    </source>
</evidence>
<comment type="similarity">
    <text evidence="4">Belongs to the cytochrome P450 family.</text>
</comment>
<dbReference type="SUPFAM" id="SSF48264">
    <property type="entry name" value="Cytochrome P450"/>
    <property type="match status" value="1"/>
</dbReference>
<accession>A0AA40CMQ8</accession>
<organism evidence="17 18">
    <name type="scientific">Cercophora newfieldiana</name>
    <dbReference type="NCBI Taxonomy" id="92897"/>
    <lineage>
        <taxon>Eukaryota</taxon>
        <taxon>Fungi</taxon>
        <taxon>Dikarya</taxon>
        <taxon>Ascomycota</taxon>
        <taxon>Pezizomycotina</taxon>
        <taxon>Sordariomycetes</taxon>
        <taxon>Sordariomycetidae</taxon>
        <taxon>Sordariales</taxon>
        <taxon>Lasiosphaeriaceae</taxon>
        <taxon>Cercophora</taxon>
    </lineage>
</organism>
<comment type="caution">
    <text evidence="17">The sequence shown here is derived from an EMBL/GenBank/DDBJ whole genome shotgun (WGS) entry which is preliminary data.</text>
</comment>
<feature type="binding site" description="axial binding residue" evidence="16">
    <location>
        <position position="440"/>
    </location>
    <ligand>
        <name>heme</name>
        <dbReference type="ChEBI" id="CHEBI:30413"/>
    </ligand>
    <ligandPart>
        <name>Fe</name>
        <dbReference type="ChEBI" id="CHEBI:18248"/>
    </ligandPart>
</feature>
<dbReference type="EMBL" id="JAULSV010000005">
    <property type="protein sequence ID" value="KAK0644107.1"/>
    <property type="molecule type" value="Genomic_DNA"/>
</dbReference>
<comment type="pathway">
    <text evidence="3">Hormone biosynthesis.</text>
</comment>
<dbReference type="GO" id="GO:0016020">
    <property type="term" value="C:membrane"/>
    <property type="evidence" value="ECO:0007669"/>
    <property type="project" value="UniProtKB-SubCell"/>
</dbReference>
<keyword evidence="11" id="KW-0843">Virulence</keyword>
<comment type="subcellular location">
    <subcellularLocation>
        <location evidence="2">Membrane</location>
        <topology evidence="2">Single-pass membrane protein</topology>
    </subcellularLocation>
</comment>
<evidence type="ECO:0000256" key="3">
    <source>
        <dbReference type="ARBA" id="ARBA00004972"/>
    </source>
</evidence>
<dbReference type="InterPro" id="IPR001128">
    <property type="entry name" value="Cyt_P450"/>
</dbReference>
<keyword evidence="8" id="KW-0472">Membrane</keyword>
<comment type="cofactor">
    <cofactor evidence="1 16">
        <name>heme</name>
        <dbReference type="ChEBI" id="CHEBI:30413"/>
    </cofactor>
</comment>
<dbReference type="PANTHER" id="PTHR24305">
    <property type="entry name" value="CYTOCHROME P450"/>
    <property type="match status" value="1"/>
</dbReference>
<evidence type="ECO:0000256" key="8">
    <source>
        <dbReference type="ARBA" id="ARBA00022989"/>
    </source>
</evidence>
<keyword evidence="5 16" id="KW-0349">Heme</keyword>
<evidence type="ECO:0000256" key="14">
    <source>
        <dbReference type="ARBA" id="ARBA00068222"/>
    </source>
</evidence>
<dbReference type="AlphaFoldDB" id="A0AA40CMQ8"/>
<dbReference type="Gene3D" id="1.10.630.10">
    <property type="entry name" value="Cytochrome P450"/>
    <property type="match status" value="1"/>
</dbReference>
<proteinExistence type="inferred from homology"/>
<evidence type="ECO:0000256" key="5">
    <source>
        <dbReference type="ARBA" id="ARBA00022617"/>
    </source>
</evidence>
<reference evidence="17" key="1">
    <citation type="submission" date="2023-06" db="EMBL/GenBank/DDBJ databases">
        <title>Genome-scale phylogeny and comparative genomics of the fungal order Sordariales.</title>
        <authorList>
            <consortium name="Lawrence Berkeley National Laboratory"/>
            <person name="Hensen N."/>
            <person name="Bonometti L."/>
            <person name="Westerberg I."/>
            <person name="Brannstrom I.O."/>
            <person name="Guillou S."/>
            <person name="Cros-Aarteil S."/>
            <person name="Calhoun S."/>
            <person name="Haridas S."/>
            <person name="Kuo A."/>
            <person name="Mondo S."/>
            <person name="Pangilinan J."/>
            <person name="Riley R."/>
            <person name="Labutti K."/>
            <person name="Andreopoulos B."/>
            <person name="Lipzen A."/>
            <person name="Chen C."/>
            <person name="Yanf M."/>
            <person name="Daum C."/>
            <person name="Ng V."/>
            <person name="Clum A."/>
            <person name="Steindorff A."/>
            <person name="Ohm R."/>
            <person name="Martin F."/>
            <person name="Silar P."/>
            <person name="Natvig D."/>
            <person name="Lalanne C."/>
            <person name="Gautier V."/>
            <person name="Ament-Velasquez S.L."/>
            <person name="Kruys A."/>
            <person name="Hutchinson M.I."/>
            <person name="Powell A.J."/>
            <person name="Barry K."/>
            <person name="Miller A.N."/>
            <person name="Grigoriev I.V."/>
            <person name="Debuchy R."/>
            <person name="Gladieux P."/>
            <person name="Thoren M.H."/>
            <person name="Johannesson H."/>
        </authorList>
    </citation>
    <scope>NUCLEOTIDE SEQUENCE</scope>
    <source>
        <strain evidence="17">SMH2532-1</strain>
    </source>
</reference>
<name>A0AA40CMQ8_9PEZI</name>
<keyword evidence="12" id="KW-0503">Monooxygenase</keyword>
<evidence type="ECO:0000313" key="17">
    <source>
        <dbReference type="EMBL" id="KAK0644107.1"/>
    </source>
</evidence>
<keyword evidence="6" id="KW-0812">Transmembrane</keyword>
<evidence type="ECO:0000256" key="7">
    <source>
        <dbReference type="ARBA" id="ARBA00022723"/>
    </source>
</evidence>
<keyword evidence="9" id="KW-0560">Oxidoreductase</keyword>
<dbReference type="GO" id="GO:0005506">
    <property type="term" value="F:iron ion binding"/>
    <property type="evidence" value="ECO:0007669"/>
    <property type="project" value="InterPro"/>
</dbReference>
<evidence type="ECO:0000256" key="4">
    <source>
        <dbReference type="ARBA" id="ARBA00010617"/>
    </source>
</evidence>
<evidence type="ECO:0000313" key="18">
    <source>
        <dbReference type="Proteomes" id="UP001174936"/>
    </source>
</evidence>
<keyword evidence="8" id="KW-1133">Transmembrane helix</keyword>
<dbReference type="InterPro" id="IPR036396">
    <property type="entry name" value="Cyt_P450_sf"/>
</dbReference>
<protein>
    <recommendedName>
        <fullName evidence="14">Cytochrome P450 monooxygenase ABA1</fullName>
    </recommendedName>
    <alternativeName>
        <fullName evidence="15">Abscisic acid biosynthesis protein 1</fullName>
    </alternativeName>
    <alternativeName>
        <fullName evidence="13">Cytochrome P450 monooxygenase aba1</fullName>
    </alternativeName>
</protein>
<evidence type="ECO:0000256" key="15">
    <source>
        <dbReference type="ARBA" id="ARBA00079990"/>
    </source>
</evidence>
<dbReference type="PRINTS" id="PR00463">
    <property type="entry name" value="EP450I"/>
</dbReference>
<evidence type="ECO:0000256" key="1">
    <source>
        <dbReference type="ARBA" id="ARBA00001971"/>
    </source>
</evidence>
<evidence type="ECO:0000256" key="9">
    <source>
        <dbReference type="ARBA" id="ARBA00023002"/>
    </source>
</evidence>
<dbReference type="CDD" id="cd11060">
    <property type="entry name" value="CYP57A1-like"/>
    <property type="match status" value="1"/>
</dbReference>
<keyword evidence="10 16" id="KW-0408">Iron</keyword>
<dbReference type="InterPro" id="IPR002401">
    <property type="entry name" value="Cyt_P450_E_grp-I"/>
</dbReference>
<keyword evidence="18" id="KW-1185">Reference proteome</keyword>
<dbReference type="PANTHER" id="PTHR24305:SF77">
    <property type="entry name" value="CYTOCHROME P450 MONOOXYGENASE"/>
    <property type="match status" value="1"/>
</dbReference>
<evidence type="ECO:0000256" key="6">
    <source>
        <dbReference type="ARBA" id="ARBA00022692"/>
    </source>
</evidence>
<evidence type="ECO:0000256" key="12">
    <source>
        <dbReference type="ARBA" id="ARBA00023033"/>
    </source>
</evidence>
<dbReference type="InterPro" id="IPR050121">
    <property type="entry name" value="Cytochrome_P450_monoxygenase"/>
</dbReference>
<evidence type="ECO:0000256" key="13">
    <source>
        <dbReference type="ARBA" id="ARBA00067672"/>
    </source>
</evidence>